<accession>A0AC61R644</accession>
<evidence type="ECO:0000313" key="2">
    <source>
        <dbReference type="Proteomes" id="UP000308836"/>
    </source>
</evidence>
<name>A0AC61R644_9FIRM</name>
<gene>
    <name evidence="1" type="ORF">E5336_08575</name>
</gene>
<sequence length="188" mass="21972">MKKTQIIVIGFLGLGLIDSLITFGFPIDFTYTAYSVIPHFTFIGTLIYLHDKEWLNRVLIGALIGALFDALFANTFLIYMVLFALGAYLIGCLRPWMCTEPRKFWIYWAFAFLFDLLPYVTLRLFSSGYPRFLTWMLRVEAATLVLDAATILFLMYAGQVMSRFFKIRDLREQKKVRQKIKRAKFSRK</sequence>
<proteinExistence type="predicted"/>
<reference evidence="1" key="1">
    <citation type="submission" date="2019-04" db="EMBL/GenBank/DDBJ databases">
        <title>Microbes associate with the intestines of laboratory mice.</title>
        <authorList>
            <person name="Navarre W."/>
            <person name="Wong E."/>
            <person name="Huang K."/>
            <person name="Tropini C."/>
            <person name="Ng K."/>
            <person name="Yu B."/>
        </authorList>
    </citation>
    <scope>NUCLEOTIDE SEQUENCE</scope>
    <source>
        <strain evidence="1">NM09_H32</strain>
    </source>
</reference>
<comment type="caution">
    <text evidence="1">The sequence shown here is derived from an EMBL/GenBank/DDBJ whole genome shotgun (WGS) entry which is preliminary data.</text>
</comment>
<dbReference type="Proteomes" id="UP000308836">
    <property type="component" value="Unassembled WGS sequence"/>
</dbReference>
<protein>
    <submittedName>
        <fullName evidence="1">Uncharacterized protein</fullName>
    </submittedName>
</protein>
<organism evidence="1 2">
    <name type="scientific">Dubosiella muris</name>
    <dbReference type="NCBI Taxonomy" id="3038133"/>
    <lineage>
        <taxon>Bacteria</taxon>
        <taxon>Bacillati</taxon>
        <taxon>Bacillota</taxon>
        <taxon>Erysipelotrichia</taxon>
        <taxon>Erysipelotrichales</taxon>
        <taxon>Erysipelotrichaceae</taxon>
        <taxon>Dubosiella</taxon>
    </lineage>
</organism>
<evidence type="ECO:0000313" key="1">
    <source>
        <dbReference type="EMBL" id="TGY65461.1"/>
    </source>
</evidence>
<keyword evidence="2" id="KW-1185">Reference proteome</keyword>
<dbReference type="EMBL" id="SRYG01000017">
    <property type="protein sequence ID" value="TGY65461.1"/>
    <property type="molecule type" value="Genomic_DNA"/>
</dbReference>